<comment type="caution">
    <text evidence="3">The sequence shown here is derived from an EMBL/GenBank/DDBJ whole genome shotgun (WGS) entry which is preliminary data.</text>
</comment>
<evidence type="ECO:0000256" key="1">
    <source>
        <dbReference type="SAM" id="MobiDB-lite"/>
    </source>
</evidence>
<sequence>MPYNVTIDDISPIITYTGDWTDMSNKAPHKAVTAPFYFDNTFHHSTVPGSTATFRFNGTAFSIYGGKRTTYGDYTVTVDNETSQRFDGYGEPPAGSNVIGKQLLFRRVDLEDTLHEVVFTNAGGSSGRQNIDFDYVTWTSGRDSLLRTSDLDDTHHNWTYTGDWRIRSGLDVYNSSTHLVRTLGSQASLTFEGVGIYLYGHLLNDHGKFNVTIDDAPPVSLNSFASAGFSQIPLYYADGLGPGTHRLTVTNAEEGKVLSIDYARVLQPDDPVTTSPQPPQPPQENNQPTRNHGAIAGIVIGAVAAFILIFALSWYWIRLRRRRQSEPATIWNPRNGLSRPPPMGYAPRSAGPGWVAERTQSGTTPYVGTPGRKMAYM</sequence>
<name>A0A8H3GZS5_9AGAM</name>
<accession>A0A8H3GZS5</accession>
<keyword evidence="2" id="KW-1133">Transmembrane helix</keyword>
<feature type="transmembrane region" description="Helical" evidence="2">
    <location>
        <begin position="294"/>
        <end position="317"/>
    </location>
</feature>
<protein>
    <recommendedName>
        <fullName evidence="5">Transmembrane protein</fullName>
    </recommendedName>
</protein>
<evidence type="ECO:0000256" key="2">
    <source>
        <dbReference type="SAM" id="Phobius"/>
    </source>
</evidence>
<proteinExistence type="predicted"/>
<evidence type="ECO:0008006" key="5">
    <source>
        <dbReference type="Google" id="ProtNLM"/>
    </source>
</evidence>
<feature type="region of interest" description="Disordered" evidence="1">
    <location>
        <begin position="347"/>
        <end position="370"/>
    </location>
</feature>
<dbReference type="AlphaFoldDB" id="A0A8H3GZS5"/>
<dbReference type="EMBL" id="CAJMWX010001188">
    <property type="protein sequence ID" value="CAE6473432.1"/>
    <property type="molecule type" value="Genomic_DNA"/>
</dbReference>
<keyword evidence="2" id="KW-0812">Transmembrane</keyword>
<evidence type="ECO:0000313" key="3">
    <source>
        <dbReference type="EMBL" id="CAE6473432.1"/>
    </source>
</evidence>
<dbReference type="Proteomes" id="UP000663888">
    <property type="component" value="Unassembled WGS sequence"/>
</dbReference>
<keyword evidence="2" id="KW-0472">Membrane</keyword>
<feature type="region of interest" description="Disordered" evidence="1">
    <location>
        <begin position="268"/>
        <end position="290"/>
    </location>
</feature>
<dbReference type="Gene3D" id="2.60.120.260">
    <property type="entry name" value="Galactose-binding domain-like"/>
    <property type="match status" value="2"/>
</dbReference>
<gene>
    <name evidence="3" type="ORF">RDB_LOCUS111374</name>
</gene>
<evidence type="ECO:0000313" key="4">
    <source>
        <dbReference type="Proteomes" id="UP000663888"/>
    </source>
</evidence>
<reference evidence="3" key="1">
    <citation type="submission" date="2021-01" db="EMBL/GenBank/DDBJ databases">
        <authorList>
            <person name="Kaushik A."/>
        </authorList>
    </citation>
    <scope>NUCLEOTIDE SEQUENCE</scope>
    <source>
        <strain evidence="3">AG4-R118</strain>
    </source>
</reference>
<organism evidence="3 4">
    <name type="scientific">Rhizoctonia solani</name>
    <dbReference type="NCBI Taxonomy" id="456999"/>
    <lineage>
        <taxon>Eukaryota</taxon>
        <taxon>Fungi</taxon>
        <taxon>Dikarya</taxon>
        <taxon>Basidiomycota</taxon>
        <taxon>Agaricomycotina</taxon>
        <taxon>Agaricomycetes</taxon>
        <taxon>Cantharellales</taxon>
        <taxon>Ceratobasidiaceae</taxon>
        <taxon>Rhizoctonia</taxon>
    </lineage>
</organism>
<dbReference type="CDD" id="cd12087">
    <property type="entry name" value="TM_EGFR-like"/>
    <property type="match status" value="1"/>
</dbReference>